<feature type="transmembrane region" description="Helical" evidence="1">
    <location>
        <begin position="56"/>
        <end position="78"/>
    </location>
</feature>
<sequence length="121" mass="14090">MYEKYIDFFSLLLSWSQLNIIFLNNVMLASFISFIREWRRCYNFEQSVSESIACGAITAGTVNTLHIMVIQISCSYNFSMISEFWGVIIGFLGTKKISQIVDILLVLIKERYVIKNKIRKL</sequence>
<evidence type="ECO:0008006" key="4">
    <source>
        <dbReference type="Google" id="ProtNLM"/>
    </source>
</evidence>
<dbReference type="PATRIC" id="fig|1141660.3.peg.1609"/>
<dbReference type="HOGENOM" id="CLU_118968_1_1_6"/>
<reference evidence="2 3" key="1">
    <citation type="journal article" date="2012" name="BMC Genomics">
        <title>Comparative genomics of bacteria in the genus Providencia isolated from wild Drosophila melanogaster.</title>
        <authorList>
            <person name="Galac M.R."/>
            <person name="Lazzaro B.P."/>
        </authorList>
    </citation>
    <scope>NUCLEOTIDE SEQUENCE [LARGE SCALE GENOMIC DNA]</scope>
    <source>
        <strain evidence="2 3">DSM 19967</strain>
    </source>
</reference>
<dbReference type="InterPro" id="IPR006481">
    <property type="entry name" value="Phage_lambda_GpS_holin"/>
</dbReference>
<feature type="transmembrane region" description="Helical" evidence="1">
    <location>
        <begin position="84"/>
        <end position="108"/>
    </location>
</feature>
<dbReference type="Proteomes" id="UP000010290">
    <property type="component" value="Chromosome"/>
</dbReference>
<proteinExistence type="predicted"/>
<feature type="transmembrane region" description="Helical" evidence="1">
    <location>
        <begin position="12"/>
        <end position="35"/>
    </location>
</feature>
<organism evidence="2 3">
    <name type="scientific">Providencia sneebia DSM 19967</name>
    <dbReference type="NCBI Taxonomy" id="1141660"/>
    <lineage>
        <taxon>Bacteria</taxon>
        <taxon>Pseudomonadati</taxon>
        <taxon>Pseudomonadota</taxon>
        <taxon>Gammaproteobacteria</taxon>
        <taxon>Enterobacterales</taxon>
        <taxon>Morganellaceae</taxon>
        <taxon>Providencia</taxon>
    </lineage>
</organism>
<dbReference type="OrthoDB" id="6445064at2"/>
<keyword evidence="1" id="KW-0812">Transmembrane</keyword>
<evidence type="ECO:0000313" key="2">
    <source>
        <dbReference type="EMBL" id="EKT57324.1"/>
    </source>
</evidence>
<gene>
    <name evidence="2" type="ORF">OO7_08045</name>
</gene>
<keyword evidence="3" id="KW-1185">Reference proteome</keyword>
<evidence type="ECO:0000256" key="1">
    <source>
        <dbReference type="SAM" id="Phobius"/>
    </source>
</evidence>
<evidence type="ECO:0000313" key="3">
    <source>
        <dbReference type="Proteomes" id="UP000010290"/>
    </source>
</evidence>
<protein>
    <recommendedName>
        <fullName evidence="4">Phage holin</fullName>
    </recommendedName>
</protein>
<comment type="caution">
    <text evidence="2">The sequence shown here is derived from an EMBL/GenBank/DDBJ whole genome shotgun (WGS) entry which is preliminary data.</text>
</comment>
<keyword evidence="1" id="KW-0472">Membrane</keyword>
<accession>K8W9U7</accession>
<dbReference type="EMBL" id="AKKN01000008">
    <property type="protein sequence ID" value="EKT57324.1"/>
    <property type="molecule type" value="Genomic_DNA"/>
</dbReference>
<dbReference type="RefSeq" id="WP_008915436.1">
    <property type="nucleotide sequence ID" value="NZ_CM001773.1"/>
</dbReference>
<dbReference type="AlphaFoldDB" id="K8W9U7"/>
<name>K8W9U7_9GAMM</name>
<keyword evidence="1" id="KW-1133">Transmembrane helix</keyword>
<dbReference type="Pfam" id="PF05106">
    <property type="entry name" value="Phage_holin_3_1"/>
    <property type="match status" value="1"/>
</dbReference>